<dbReference type="Gene3D" id="2.30.180.10">
    <property type="entry name" value="FAS1 domain"/>
    <property type="match status" value="1"/>
</dbReference>
<dbReference type="SUPFAM" id="SSF82153">
    <property type="entry name" value="FAS1 domain"/>
    <property type="match status" value="1"/>
</dbReference>
<evidence type="ECO:0000313" key="2">
    <source>
        <dbReference type="EMBL" id="SHI45136.1"/>
    </source>
</evidence>
<dbReference type="EMBL" id="FQYX01000002">
    <property type="protein sequence ID" value="SHI45136.1"/>
    <property type="molecule type" value="Genomic_DNA"/>
</dbReference>
<dbReference type="Proteomes" id="UP000184231">
    <property type="component" value="Unassembled WGS sequence"/>
</dbReference>
<accession>A0A1M6B8W1</accession>
<name>A0A1M6B8W1_9FLAO</name>
<sequence>TFVIGDASDNNANITAADIDASNGVVHIIDKVLLPQSAIDFVASL</sequence>
<evidence type="ECO:0000259" key="1">
    <source>
        <dbReference type="PROSITE" id="PS50213"/>
    </source>
</evidence>
<protein>
    <submittedName>
        <fullName evidence="2">Fasciclin domain-containing protein</fullName>
    </submittedName>
</protein>
<keyword evidence="3" id="KW-1185">Reference proteome</keyword>
<dbReference type="InterPro" id="IPR036378">
    <property type="entry name" value="FAS1_dom_sf"/>
</dbReference>
<dbReference type="Pfam" id="PF02469">
    <property type="entry name" value="Fasciclin"/>
    <property type="match status" value="1"/>
</dbReference>
<organism evidence="2 3">
    <name type="scientific">Arenibacter nanhaiticus</name>
    <dbReference type="NCBI Taxonomy" id="558155"/>
    <lineage>
        <taxon>Bacteria</taxon>
        <taxon>Pseudomonadati</taxon>
        <taxon>Bacteroidota</taxon>
        <taxon>Flavobacteriia</taxon>
        <taxon>Flavobacteriales</taxon>
        <taxon>Flavobacteriaceae</taxon>
        <taxon>Arenibacter</taxon>
    </lineage>
</organism>
<dbReference type="InterPro" id="IPR000782">
    <property type="entry name" value="FAS1_domain"/>
</dbReference>
<feature type="non-terminal residue" evidence="2">
    <location>
        <position position="1"/>
    </location>
</feature>
<proteinExistence type="predicted"/>
<dbReference type="PROSITE" id="PS50213">
    <property type="entry name" value="FAS1"/>
    <property type="match status" value="1"/>
</dbReference>
<gene>
    <name evidence="2" type="ORF">SAMN04487911_102106</name>
</gene>
<feature type="domain" description="FAS1" evidence="1">
    <location>
        <begin position="1"/>
        <end position="33"/>
    </location>
</feature>
<evidence type="ECO:0000313" key="3">
    <source>
        <dbReference type="Proteomes" id="UP000184231"/>
    </source>
</evidence>
<reference evidence="2 3" key="1">
    <citation type="submission" date="2016-11" db="EMBL/GenBank/DDBJ databases">
        <authorList>
            <person name="Jaros S."/>
            <person name="Januszkiewicz K."/>
            <person name="Wedrychowicz H."/>
        </authorList>
    </citation>
    <scope>NUCLEOTIDE SEQUENCE [LARGE SCALE GENOMIC DNA]</scope>
    <source>
        <strain evidence="2 3">CGMCC 1.8863</strain>
    </source>
</reference>
<dbReference type="AlphaFoldDB" id="A0A1M6B8W1"/>